<dbReference type="SUPFAM" id="SSF81901">
    <property type="entry name" value="HCP-like"/>
    <property type="match status" value="1"/>
</dbReference>
<dbReference type="SMART" id="SM00028">
    <property type="entry name" value="TPR"/>
    <property type="match status" value="6"/>
</dbReference>
<sequence length="376" mass="42894">MKTVHADTVDENYNTNSVKISGTSDDAQFQDETVDNVNQITNIENESITDDRIAPAEQLLVLGRSYQREGRSEDAIKSYEEAVQIANETDHDDIKSKAYQHLGNVFTGNSEYKIAIEYYQKACKISSDLKGDEMEVIAYQWLGYNHLQAGLGGAFSYIDDFESSEEYFLKAITVAKQLNHKCLEKEAHTNIGHVQYKSCQFNAAVKSYLKAEEIPLDLADRNEEASTCLMLGHTFQQLKKHEKAIKYYKKALSINKEMKDKEMQRGCFEKALEGIINKWCGYCCLFVADQLQEGITFYENAKEIAKQVDNKYQEYRTKQAIGNILCNIGNYKRSKEYYQEALTIAVELDDRHCEGTSCFNLATVCGKDCDYEMAIE</sequence>
<dbReference type="AlphaFoldDB" id="A0A6S7G349"/>
<comment type="caution">
    <text evidence="4">The sequence shown here is derived from an EMBL/GenBank/DDBJ whole genome shotgun (WGS) entry which is preliminary data.</text>
</comment>
<accession>A0A6S7G349</accession>
<evidence type="ECO:0000256" key="2">
    <source>
        <dbReference type="ARBA" id="ARBA00022490"/>
    </source>
</evidence>
<evidence type="ECO:0000256" key="3">
    <source>
        <dbReference type="ARBA" id="ARBA00022737"/>
    </source>
</evidence>
<organism evidence="4 5">
    <name type="scientific">Paramuricea clavata</name>
    <name type="common">Red gorgonian</name>
    <name type="synonym">Violescent sea-whip</name>
    <dbReference type="NCBI Taxonomy" id="317549"/>
    <lineage>
        <taxon>Eukaryota</taxon>
        <taxon>Metazoa</taxon>
        <taxon>Cnidaria</taxon>
        <taxon>Anthozoa</taxon>
        <taxon>Octocorallia</taxon>
        <taxon>Malacalcyonacea</taxon>
        <taxon>Plexauridae</taxon>
        <taxon>Paramuricea</taxon>
    </lineage>
</organism>
<dbReference type="OrthoDB" id="10040854at2759"/>
<dbReference type="Proteomes" id="UP001152795">
    <property type="component" value="Unassembled WGS sequence"/>
</dbReference>
<dbReference type="GO" id="GO:0005938">
    <property type="term" value="C:cell cortex"/>
    <property type="evidence" value="ECO:0007669"/>
    <property type="project" value="TreeGrafter"/>
</dbReference>
<reference evidence="4" key="1">
    <citation type="submission" date="2020-04" db="EMBL/GenBank/DDBJ databases">
        <authorList>
            <person name="Alioto T."/>
            <person name="Alioto T."/>
            <person name="Gomez Garrido J."/>
        </authorList>
    </citation>
    <scope>NUCLEOTIDE SEQUENCE</scope>
    <source>
        <strain evidence="4">A484AB</strain>
    </source>
</reference>
<proteinExistence type="predicted"/>
<dbReference type="Pfam" id="PF13181">
    <property type="entry name" value="TPR_8"/>
    <property type="match status" value="1"/>
</dbReference>
<keyword evidence="5" id="KW-1185">Reference proteome</keyword>
<keyword evidence="3" id="KW-0677">Repeat</keyword>
<keyword evidence="2" id="KW-0963">Cytoplasm</keyword>
<dbReference type="InterPro" id="IPR011990">
    <property type="entry name" value="TPR-like_helical_dom_sf"/>
</dbReference>
<dbReference type="GO" id="GO:0001965">
    <property type="term" value="F:G-protein alpha-subunit binding"/>
    <property type="evidence" value="ECO:0007669"/>
    <property type="project" value="TreeGrafter"/>
</dbReference>
<evidence type="ECO:0000256" key="1">
    <source>
        <dbReference type="ARBA" id="ARBA00004496"/>
    </source>
</evidence>
<name>A0A6S7G349_PARCT</name>
<evidence type="ECO:0000313" key="4">
    <source>
        <dbReference type="EMBL" id="CAB3982706.1"/>
    </source>
</evidence>
<dbReference type="EMBL" id="CACRXK020000534">
    <property type="protein sequence ID" value="CAB3982706.1"/>
    <property type="molecule type" value="Genomic_DNA"/>
</dbReference>
<dbReference type="GO" id="GO:0000132">
    <property type="term" value="P:establishment of mitotic spindle orientation"/>
    <property type="evidence" value="ECO:0007669"/>
    <property type="project" value="TreeGrafter"/>
</dbReference>
<evidence type="ECO:0000313" key="5">
    <source>
        <dbReference type="Proteomes" id="UP001152795"/>
    </source>
</evidence>
<dbReference type="Gene3D" id="1.25.40.10">
    <property type="entry name" value="Tetratricopeptide repeat domain"/>
    <property type="match status" value="3"/>
</dbReference>
<protein>
    <submittedName>
        <fullName evidence="4">Tetratricopeptide repeat</fullName>
    </submittedName>
</protein>
<dbReference type="GO" id="GO:0005092">
    <property type="term" value="F:GDP-dissociation inhibitor activity"/>
    <property type="evidence" value="ECO:0007669"/>
    <property type="project" value="TreeGrafter"/>
</dbReference>
<dbReference type="Pfam" id="PF13424">
    <property type="entry name" value="TPR_12"/>
    <property type="match status" value="2"/>
</dbReference>
<comment type="subcellular location">
    <subcellularLocation>
        <location evidence="1">Cytoplasm</location>
    </subcellularLocation>
</comment>
<dbReference type="InterPro" id="IPR052386">
    <property type="entry name" value="GPSM"/>
</dbReference>
<dbReference type="PROSITE" id="PS50005">
    <property type="entry name" value="TPR"/>
    <property type="match status" value="3"/>
</dbReference>
<dbReference type="SUPFAM" id="SSF48452">
    <property type="entry name" value="TPR-like"/>
    <property type="match status" value="1"/>
</dbReference>
<dbReference type="PANTHER" id="PTHR45954:SF1">
    <property type="entry name" value="LD33695P"/>
    <property type="match status" value="1"/>
</dbReference>
<dbReference type="PANTHER" id="PTHR45954">
    <property type="entry name" value="LD33695P"/>
    <property type="match status" value="1"/>
</dbReference>
<gene>
    <name evidence="4" type="ORF">PACLA_8A078752</name>
</gene>
<dbReference type="InterPro" id="IPR019734">
    <property type="entry name" value="TPR_rpt"/>
</dbReference>